<reference evidence="4" key="3">
    <citation type="submission" date="2019-08" db="EMBL/GenBank/DDBJ databases">
        <authorList>
            <consortium name="Photinus pyralis genome working group"/>
            <person name="Fallon T.R."/>
            <person name="Sander Lower S.E."/>
            <person name="Weng J.-K."/>
        </authorList>
    </citation>
    <scope>NUCLEOTIDE SEQUENCE</scope>
    <source>
        <strain evidence="4">1611_PpyrPB1</strain>
        <tissue evidence="4">Whole body</tissue>
    </source>
</reference>
<evidence type="ECO:0000313" key="5">
    <source>
        <dbReference type="Proteomes" id="UP000327044"/>
    </source>
</evidence>
<organism evidence="3">
    <name type="scientific">Photinus pyralis</name>
    <name type="common">Common eastern firefly</name>
    <name type="synonym">Lampyris pyralis</name>
    <dbReference type="NCBI Taxonomy" id="7054"/>
    <lineage>
        <taxon>Eukaryota</taxon>
        <taxon>Metazoa</taxon>
        <taxon>Ecdysozoa</taxon>
        <taxon>Arthropoda</taxon>
        <taxon>Hexapoda</taxon>
        <taxon>Insecta</taxon>
        <taxon>Pterygota</taxon>
        <taxon>Neoptera</taxon>
        <taxon>Endopterygota</taxon>
        <taxon>Coleoptera</taxon>
        <taxon>Polyphaga</taxon>
        <taxon>Elateriformia</taxon>
        <taxon>Elateroidea</taxon>
        <taxon>Lampyridae</taxon>
        <taxon>Lampyrinae</taxon>
        <taxon>Photinus</taxon>
    </lineage>
</organism>
<feature type="chain" id="PRO_5036029896" evidence="2">
    <location>
        <begin position="26"/>
        <end position="331"/>
    </location>
</feature>
<sequence>MISLTRHVLIPVVFLLICIRKYRESTWGKCKNKVKLDGKLAIVTGANSGIGYQIAKELASRGAHVIMACRNLGRAATAVRKIKQELSCSSIIIPMELDLESVDSILLFVDEIEATYSSVHILVNNAGVSHPSSTRCKTKHGFEIHFGVNYLGHFILTNLLMGLLDRETSRIIVISSLMHERGKIYLDDLNLERTISKTDPYANSKLANIYFCKELARRTEGRPISVYAVCPGWVYTNLFRHQNLKWYQILLSLPFAFLFMRTPTQGAQTAIYCATEPDLKNGQVYRDCKEYRSKVNFDQGVSKKLWEISRDFVKTIHSNVKLWDLYGSSFL</sequence>
<dbReference type="InterPro" id="IPR036291">
    <property type="entry name" value="NAD(P)-bd_dom_sf"/>
</dbReference>
<keyword evidence="1" id="KW-0560">Oxidoreductase</keyword>
<dbReference type="InParanoid" id="A0A1Y1MH66"/>
<dbReference type="PANTHER" id="PTHR43157:SF31">
    <property type="entry name" value="PHOSPHATIDYLINOSITOL-GLYCAN BIOSYNTHESIS CLASS F PROTEIN"/>
    <property type="match status" value="1"/>
</dbReference>
<dbReference type="InterPro" id="IPR002347">
    <property type="entry name" value="SDR_fam"/>
</dbReference>
<dbReference type="PANTHER" id="PTHR43157">
    <property type="entry name" value="PHOSPHATIDYLINOSITOL-GLYCAN BIOSYNTHESIS CLASS F PROTEIN-RELATED"/>
    <property type="match status" value="1"/>
</dbReference>
<dbReference type="Pfam" id="PF00106">
    <property type="entry name" value="adh_short"/>
    <property type="match status" value="1"/>
</dbReference>
<proteinExistence type="predicted"/>
<evidence type="ECO:0000313" key="3">
    <source>
        <dbReference type="EMBL" id="JAV84931.1"/>
    </source>
</evidence>
<evidence type="ECO:0000313" key="4">
    <source>
        <dbReference type="EMBL" id="KAB0792718.1"/>
    </source>
</evidence>
<dbReference type="GO" id="GO:0016491">
    <property type="term" value="F:oxidoreductase activity"/>
    <property type="evidence" value="ECO:0007669"/>
    <property type="project" value="UniProtKB-KW"/>
</dbReference>
<dbReference type="EMBL" id="GEZM01031355">
    <property type="protein sequence ID" value="JAV84931.1"/>
    <property type="molecule type" value="Transcribed_RNA"/>
</dbReference>
<dbReference type="EMBL" id="VVIM01000010">
    <property type="protein sequence ID" value="KAB0792718.1"/>
    <property type="molecule type" value="Genomic_DNA"/>
</dbReference>
<protein>
    <submittedName>
        <fullName evidence="3">Uncharacterized protein</fullName>
    </submittedName>
</protein>
<dbReference type="OrthoDB" id="191139at2759"/>
<keyword evidence="2" id="KW-0732">Signal</keyword>
<dbReference type="Gene3D" id="3.40.50.720">
    <property type="entry name" value="NAD(P)-binding Rossmann-like Domain"/>
    <property type="match status" value="1"/>
</dbReference>
<dbReference type="Proteomes" id="UP000327044">
    <property type="component" value="Unassembled WGS sequence"/>
</dbReference>
<feature type="signal peptide" evidence="2">
    <location>
        <begin position="1"/>
        <end position="25"/>
    </location>
</feature>
<gene>
    <name evidence="4" type="ORF">PPYR_14677</name>
</gene>
<dbReference type="CDD" id="cd05327">
    <property type="entry name" value="retinol-DH_like_SDR_c_like"/>
    <property type="match status" value="1"/>
</dbReference>
<dbReference type="AlphaFoldDB" id="A0A1Y1MH66"/>
<evidence type="ECO:0000256" key="1">
    <source>
        <dbReference type="ARBA" id="ARBA00023002"/>
    </source>
</evidence>
<evidence type="ECO:0000256" key="2">
    <source>
        <dbReference type="SAM" id="SignalP"/>
    </source>
</evidence>
<dbReference type="SUPFAM" id="SSF51735">
    <property type="entry name" value="NAD(P)-binding Rossmann-fold domains"/>
    <property type="match status" value="1"/>
</dbReference>
<reference evidence="4 5" key="2">
    <citation type="journal article" date="2018" name="Elife">
        <title>Firefly genomes illuminate parallel origins of bioluminescence in beetles.</title>
        <authorList>
            <person name="Fallon T.R."/>
            <person name="Lower S.E."/>
            <person name="Chang C.H."/>
            <person name="Bessho-Uehara M."/>
            <person name="Martin G.J."/>
            <person name="Bewick A.J."/>
            <person name="Behringer M."/>
            <person name="Debat H.J."/>
            <person name="Wong I."/>
            <person name="Day J.C."/>
            <person name="Suvorov A."/>
            <person name="Silva C.J."/>
            <person name="Stanger-Hall K.F."/>
            <person name="Hall D.W."/>
            <person name="Schmitz R.J."/>
            <person name="Nelson D.R."/>
            <person name="Lewis S.M."/>
            <person name="Shigenobu S."/>
            <person name="Bybee S.M."/>
            <person name="Larracuente A.M."/>
            <person name="Oba Y."/>
            <person name="Weng J.K."/>
        </authorList>
    </citation>
    <scope>NUCLEOTIDE SEQUENCE [LARGE SCALE GENOMIC DNA]</scope>
    <source>
        <strain evidence="4">1611_PpyrPB1</strain>
        <tissue evidence="4">Whole body</tissue>
    </source>
</reference>
<name>A0A1Y1MH66_PHOPY</name>
<reference evidence="3" key="1">
    <citation type="journal article" date="2016" name="Sci. Rep.">
        <title>Molecular characterization of firefly nuptial gifts: a multi-omics approach sheds light on postcopulatory sexual selection.</title>
        <authorList>
            <person name="Al-Wathiqui N."/>
            <person name="Fallon T.R."/>
            <person name="South A."/>
            <person name="Weng J.K."/>
            <person name="Lewis S.M."/>
        </authorList>
    </citation>
    <scope>NUCLEOTIDE SEQUENCE</scope>
</reference>
<accession>A0A1Y1MH66</accession>
<keyword evidence="5" id="KW-1185">Reference proteome</keyword>
<dbReference type="PRINTS" id="PR00081">
    <property type="entry name" value="GDHRDH"/>
</dbReference>